<protein>
    <submittedName>
        <fullName evidence="1">Uncharacterized protein</fullName>
    </submittedName>
</protein>
<dbReference type="InterPro" id="IPR036086">
    <property type="entry name" value="ParB/Sulfiredoxin_sf"/>
</dbReference>
<proteinExistence type="predicted"/>
<evidence type="ECO:0000313" key="1">
    <source>
        <dbReference type="EMBL" id="RNF86763.1"/>
    </source>
</evidence>
<dbReference type="AlphaFoldDB" id="A0A3M8T153"/>
<accession>A0A3M8T153</accession>
<comment type="caution">
    <text evidence="1">The sequence shown here is derived from an EMBL/GenBank/DDBJ whole genome shotgun (WGS) entry which is preliminary data.</text>
</comment>
<organism evidence="1 2">
    <name type="scientific">Streptomyces botrytidirepellens</name>
    <dbReference type="NCBI Taxonomy" id="2486417"/>
    <lineage>
        <taxon>Bacteria</taxon>
        <taxon>Bacillati</taxon>
        <taxon>Actinomycetota</taxon>
        <taxon>Actinomycetes</taxon>
        <taxon>Kitasatosporales</taxon>
        <taxon>Streptomycetaceae</taxon>
        <taxon>Streptomyces</taxon>
    </lineage>
</organism>
<dbReference type="EMBL" id="RIBZ01000829">
    <property type="protein sequence ID" value="RNF86763.1"/>
    <property type="molecule type" value="Genomic_DNA"/>
</dbReference>
<dbReference type="Proteomes" id="UP000275401">
    <property type="component" value="Unassembled WGS sequence"/>
</dbReference>
<reference evidence="1 2" key="1">
    <citation type="submission" date="2018-11" db="EMBL/GenBank/DDBJ databases">
        <title>The Potential of Streptomyces as Biocontrol Agents against the Tomato grey mould, Botrytis cinerea (Gray mold) Frontiers in Microbiology.</title>
        <authorList>
            <person name="Li D."/>
        </authorList>
    </citation>
    <scope>NUCLEOTIDE SEQUENCE [LARGE SCALE GENOMIC DNA]</scope>
    <source>
        <strain evidence="1 2">NEAU-LD23</strain>
    </source>
</reference>
<dbReference type="SUPFAM" id="SSF110849">
    <property type="entry name" value="ParB/Sulfiredoxin"/>
    <property type="match status" value="1"/>
</dbReference>
<gene>
    <name evidence="1" type="ORF">EEJ42_42920</name>
</gene>
<name>A0A3M8T153_9ACTN</name>
<evidence type="ECO:0000313" key="2">
    <source>
        <dbReference type="Proteomes" id="UP000275401"/>
    </source>
</evidence>
<keyword evidence="2" id="KW-1185">Reference proteome</keyword>
<sequence>MWSASLWAGWSCTSSSYSRASTISACSSVMRTRARTDQGRQGRAAAYVGPTPWARVSYQRDQPMTLAAIKVRRRRTLVLHTPGVHTGGMQASSGVVNPLKLEVFDTSGYAPFHEVRDEEHRDALAADMRARGWQGPPLVVLPDWRLSLTGVHRRAAAELAELEEVPGACLESLFEACGLDMWGLVNSCEEYTMTVAYFDFSRLINDRIPEDIIETYGLDMH</sequence>